<evidence type="ECO:0000256" key="1">
    <source>
        <dbReference type="ARBA" id="ARBA00001526"/>
    </source>
</evidence>
<gene>
    <name evidence="9" type="primary">blaR1_3</name>
    <name evidence="9" type="ORF">RGLFYP36_03150</name>
</gene>
<dbReference type="PANTHER" id="PTHR30627:SF6">
    <property type="entry name" value="BETA-LACTAMASE YBXI-RELATED"/>
    <property type="match status" value="1"/>
</dbReference>
<evidence type="ECO:0000259" key="8">
    <source>
        <dbReference type="Pfam" id="PF00905"/>
    </source>
</evidence>
<dbReference type="GO" id="GO:0046677">
    <property type="term" value="P:response to antibiotic"/>
    <property type="evidence" value="ECO:0007669"/>
    <property type="project" value="UniProtKB-KW"/>
</dbReference>
<dbReference type="GO" id="GO:0071555">
    <property type="term" value="P:cell wall organization"/>
    <property type="evidence" value="ECO:0007669"/>
    <property type="project" value="TreeGrafter"/>
</dbReference>
<keyword evidence="4" id="KW-0732">Signal</keyword>
<proteinExistence type="inferred from homology"/>
<keyword evidence="6" id="KW-0046">Antibiotic resistance</keyword>
<dbReference type="GO" id="GO:0008800">
    <property type="term" value="F:beta-lactamase activity"/>
    <property type="evidence" value="ECO:0007669"/>
    <property type="project" value="UniProtKB-EC"/>
</dbReference>
<protein>
    <recommendedName>
        <fullName evidence="3">beta-lactamase</fullName>
        <ecNumber evidence="3">3.5.2.6</ecNumber>
    </recommendedName>
</protein>
<keyword evidence="5" id="KW-0378">Hydrolase</keyword>
<comment type="similarity">
    <text evidence="2">Belongs to the class-D beta-lactamase family.</text>
</comment>
<comment type="catalytic activity">
    <reaction evidence="1">
        <text>a beta-lactam + H2O = a substituted beta-amino acid</text>
        <dbReference type="Rhea" id="RHEA:20401"/>
        <dbReference type="ChEBI" id="CHEBI:15377"/>
        <dbReference type="ChEBI" id="CHEBI:35627"/>
        <dbReference type="ChEBI" id="CHEBI:140347"/>
        <dbReference type="EC" id="3.5.2.6"/>
    </reaction>
</comment>
<dbReference type="GO" id="GO:0008658">
    <property type="term" value="F:penicillin binding"/>
    <property type="evidence" value="ECO:0007669"/>
    <property type="project" value="InterPro"/>
</dbReference>
<dbReference type="PANTHER" id="PTHR30627">
    <property type="entry name" value="PEPTIDOGLYCAN D,D-TRANSPEPTIDASE"/>
    <property type="match status" value="1"/>
</dbReference>
<feature type="domain" description="Penicillin-binding protein transpeptidase" evidence="8">
    <location>
        <begin position="79"/>
        <end position="309"/>
    </location>
</feature>
<sequence>MKKRNNLLTIMLILLVCAVMLTGCIGNHSSEEKQEPATTQVIDNPVEEETESSAETIDVTPEIVEADWSNYFNGLNGTAVVYDATNQQYTIYNRDLAVTESSPCSTFKIISSLIALENGIIEPENSTRTWSGEIFWNEDWNKDIDFPEAFRTSCVWYYRQVIDDIGQDLMKRELDRLQYGNCDISDWEGRLNTNNSNRALTGFWIESSLLISPVEQVEVMERIFGDNSAYSEETQAELKQVMLLPEIDGTDITIYGKTGMGKANGIVVDAWFTGFAESTTGKIYFCVRLGRSDGMNVSSQLAKEIATKVVSNYYIQ</sequence>
<reference evidence="9" key="1">
    <citation type="submission" date="2019-11" db="EMBL/GenBank/DDBJ databases">
        <authorList>
            <person name="Feng L."/>
        </authorList>
    </citation>
    <scope>NUCLEOTIDE SEQUENCE</scope>
    <source>
        <strain evidence="9">RgnavusLFYP36</strain>
    </source>
</reference>
<dbReference type="EMBL" id="CACRUU010000021">
    <property type="protein sequence ID" value="VYT76620.1"/>
    <property type="molecule type" value="Genomic_DNA"/>
</dbReference>
<name>A0A6N2ZFM3_MEDGN</name>
<dbReference type="Pfam" id="PF00905">
    <property type="entry name" value="Transpeptidase"/>
    <property type="match status" value="1"/>
</dbReference>
<feature type="region of interest" description="Disordered" evidence="7">
    <location>
        <begin position="29"/>
        <end position="55"/>
    </location>
</feature>
<dbReference type="SUPFAM" id="SSF56601">
    <property type="entry name" value="beta-lactamase/transpeptidase-like"/>
    <property type="match status" value="1"/>
</dbReference>
<dbReference type="PROSITE" id="PS51257">
    <property type="entry name" value="PROKAR_LIPOPROTEIN"/>
    <property type="match status" value="1"/>
</dbReference>
<evidence type="ECO:0000256" key="5">
    <source>
        <dbReference type="ARBA" id="ARBA00022801"/>
    </source>
</evidence>
<evidence type="ECO:0000256" key="4">
    <source>
        <dbReference type="ARBA" id="ARBA00022729"/>
    </source>
</evidence>
<dbReference type="Gene3D" id="3.40.710.10">
    <property type="entry name" value="DD-peptidase/beta-lactamase superfamily"/>
    <property type="match status" value="1"/>
</dbReference>
<dbReference type="EC" id="3.5.2.6" evidence="3"/>
<accession>A0A6N2ZFM3</accession>
<evidence type="ECO:0000256" key="7">
    <source>
        <dbReference type="SAM" id="MobiDB-lite"/>
    </source>
</evidence>
<dbReference type="InterPro" id="IPR001460">
    <property type="entry name" value="PCN-bd_Tpept"/>
</dbReference>
<evidence type="ECO:0000256" key="3">
    <source>
        <dbReference type="ARBA" id="ARBA00012865"/>
    </source>
</evidence>
<dbReference type="GO" id="GO:0005886">
    <property type="term" value="C:plasma membrane"/>
    <property type="evidence" value="ECO:0007669"/>
    <property type="project" value="TreeGrafter"/>
</dbReference>
<dbReference type="InterPro" id="IPR012338">
    <property type="entry name" value="Beta-lactam/transpept-like"/>
</dbReference>
<organism evidence="9">
    <name type="scientific">Mediterraneibacter gnavus</name>
    <name type="common">Ruminococcus gnavus</name>
    <dbReference type="NCBI Taxonomy" id="33038"/>
    <lineage>
        <taxon>Bacteria</taxon>
        <taxon>Bacillati</taxon>
        <taxon>Bacillota</taxon>
        <taxon>Clostridia</taxon>
        <taxon>Lachnospirales</taxon>
        <taxon>Lachnospiraceae</taxon>
        <taxon>Mediterraneibacter</taxon>
    </lineage>
</organism>
<dbReference type="RefSeq" id="WP_156733577.1">
    <property type="nucleotide sequence ID" value="NZ_JBAMGN010000013.1"/>
</dbReference>
<evidence type="ECO:0000256" key="2">
    <source>
        <dbReference type="ARBA" id="ARBA00007898"/>
    </source>
</evidence>
<evidence type="ECO:0000313" key="9">
    <source>
        <dbReference type="EMBL" id="VYT76620.1"/>
    </source>
</evidence>
<evidence type="ECO:0000256" key="6">
    <source>
        <dbReference type="ARBA" id="ARBA00023251"/>
    </source>
</evidence>
<dbReference type="AlphaFoldDB" id="A0A6N2ZFM3"/>
<dbReference type="InterPro" id="IPR050515">
    <property type="entry name" value="Beta-lactam/transpept"/>
</dbReference>